<dbReference type="InterPro" id="IPR012132">
    <property type="entry name" value="GMC_OxRdtase"/>
</dbReference>
<name>A0ABY6D8V0_9RHOB</name>
<evidence type="ECO:0000256" key="8">
    <source>
        <dbReference type="RuleBase" id="RU003969"/>
    </source>
</evidence>
<dbReference type="PANTHER" id="PTHR11552:SF147">
    <property type="entry name" value="CHOLINE DEHYDROGENASE, MITOCHONDRIAL"/>
    <property type="match status" value="1"/>
</dbReference>
<dbReference type="NCBIfam" id="TIGR01810">
    <property type="entry name" value="betA"/>
    <property type="match status" value="1"/>
</dbReference>
<comment type="pathway">
    <text evidence="8">Amine and polyamine biosynthesis; betaine biosynthesis via choline pathway; betaine aldehyde from choline (cytochrome c reductase route): step 1/1.</text>
</comment>
<evidence type="ECO:0000256" key="2">
    <source>
        <dbReference type="ARBA" id="ARBA00010790"/>
    </source>
</evidence>
<dbReference type="Pfam" id="PF05199">
    <property type="entry name" value="GMC_oxred_C"/>
    <property type="match status" value="1"/>
</dbReference>
<dbReference type="PROSITE" id="PS00624">
    <property type="entry name" value="GMC_OXRED_2"/>
    <property type="match status" value="1"/>
</dbReference>
<evidence type="ECO:0000313" key="13">
    <source>
        <dbReference type="Proteomes" id="UP001064087"/>
    </source>
</evidence>
<feature type="domain" description="Glucose-methanol-choline oxidoreductase N-terminal" evidence="10">
    <location>
        <begin position="80"/>
        <end position="103"/>
    </location>
</feature>
<dbReference type="EC" id="1.1.99.1" evidence="6 8"/>
<evidence type="ECO:0000256" key="9">
    <source>
        <dbReference type="SAM" id="MobiDB-lite"/>
    </source>
</evidence>
<dbReference type="Pfam" id="PF00732">
    <property type="entry name" value="GMC_oxred_N"/>
    <property type="match status" value="1"/>
</dbReference>
<evidence type="ECO:0000256" key="6">
    <source>
        <dbReference type="NCBIfam" id="TIGR01810"/>
    </source>
</evidence>
<proteinExistence type="inferred from homology"/>
<organism evidence="12 13">
    <name type="scientific">Roseovarius pelagicus</name>
    <dbReference type="NCBI Taxonomy" id="2980108"/>
    <lineage>
        <taxon>Bacteria</taxon>
        <taxon>Pseudomonadati</taxon>
        <taxon>Pseudomonadota</taxon>
        <taxon>Alphaproteobacteria</taxon>
        <taxon>Rhodobacterales</taxon>
        <taxon>Roseobacteraceae</taxon>
        <taxon>Roseovarius</taxon>
    </lineage>
</organism>
<dbReference type="SUPFAM" id="SSF51905">
    <property type="entry name" value="FAD/NAD(P)-binding domain"/>
    <property type="match status" value="1"/>
</dbReference>
<dbReference type="InterPro" id="IPR000172">
    <property type="entry name" value="GMC_OxRdtase_N"/>
</dbReference>
<gene>
    <name evidence="12" type="primary">betA</name>
    <name evidence="12" type="ORF">N7U68_15860</name>
</gene>
<dbReference type="GO" id="GO:0008812">
    <property type="term" value="F:choline dehydrogenase activity"/>
    <property type="evidence" value="ECO:0007669"/>
    <property type="project" value="UniProtKB-EC"/>
</dbReference>
<sequence>MEFDYIIIGAGSAGCVLANRLTEDGKSTVLLLEAGGKDNSIFIKMPAALAYPLNGTKYNWAYWTEPEPYLDGRIMYCPRGRVLGGSSSVNGMAYVRGHANDYDRWASYGLVGWDYASVLPYFKRSENRELGGDDFHGEGGPLNVHRLPMKNPLHQAWLKAGEEAGIGRTDDQNGFRQSGTGPMDNTIKGGERLSTARAFLKPAMGRENLEVKIKAVVSNIDIQGGRAVAVNFNIGNQGYTAHARREIIVSSGTINSPQLLMQSGIGPAAHLREMGIDVKVNAPDVGGNLQDHLEVYAQYKCTQPVSIYSLTKPLAKLRVGLEWLLRRSGPGASCQFETGGFATISGGPGQPDLQWHFLPIAVDYDGKNPVREHGFQAHVGPLRPKSRGRISLRSADPTARPRIQFNYLEAEDDRAEFRQGLRLTRKIIGQPAFDHLRGDEIQPGAHLTSDEDLDTFVRSAVESAYHPVGTCRMGGDQTSVVDGAARVRGVDGLRVVDASIMPDIPSGNTNAPTIMIAEKLADAIRGISPLSPTRVQIYSADRTAQHGVS</sequence>
<comment type="catalytic activity">
    <reaction evidence="8">
        <text>choline + A = betaine aldehyde + AH2</text>
        <dbReference type="Rhea" id="RHEA:17433"/>
        <dbReference type="ChEBI" id="CHEBI:13193"/>
        <dbReference type="ChEBI" id="CHEBI:15354"/>
        <dbReference type="ChEBI" id="CHEBI:15710"/>
        <dbReference type="ChEBI" id="CHEBI:17499"/>
        <dbReference type="EC" id="1.1.99.1"/>
    </reaction>
</comment>
<dbReference type="Gene3D" id="3.30.560.10">
    <property type="entry name" value="Glucose Oxidase, domain 3"/>
    <property type="match status" value="1"/>
</dbReference>
<evidence type="ECO:0000313" key="12">
    <source>
        <dbReference type="EMBL" id="UXX82556.1"/>
    </source>
</evidence>
<comment type="similarity">
    <text evidence="2 7">Belongs to the GMC oxidoreductase family.</text>
</comment>
<reference evidence="12" key="1">
    <citation type="submission" date="2022-10" db="EMBL/GenBank/DDBJ databases">
        <title>Roseovarius pelagicus sp. nov., isolated from Arctic seawater.</title>
        <authorList>
            <person name="Hong Y.W."/>
            <person name="Hwang C.Y."/>
        </authorList>
    </citation>
    <scope>NUCLEOTIDE SEQUENCE</scope>
    <source>
        <strain evidence="12">HL-MP18</strain>
    </source>
</reference>
<comment type="cofactor">
    <cofactor evidence="1">
        <name>FAD</name>
        <dbReference type="ChEBI" id="CHEBI:57692"/>
    </cofactor>
</comment>
<accession>A0ABY6D8V0</accession>
<evidence type="ECO:0000256" key="7">
    <source>
        <dbReference type="RuleBase" id="RU003968"/>
    </source>
</evidence>
<evidence type="ECO:0000256" key="5">
    <source>
        <dbReference type="ARBA" id="ARBA00023002"/>
    </source>
</evidence>
<dbReference type="Proteomes" id="UP001064087">
    <property type="component" value="Chromosome"/>
</dbReference>
<dbReference type="PANTHER" id="PTHR11552">
    <property type="entry name" value="GLUCOSE-METHANOL-CHOLINE GMC OXIDOREDUCTASE"/>
    <property type="match status" value="1"/>
</dbReference>
<feature type="region of interest" description="Disordered" evidence="9">
    <location>
        <begin position="168"/>
        <end position="188"/>
    </location>
</feature>
<dbReference type="Gene3D" id="3.50.50.60">
    <property type="entry name" value="FAD/NAD(P)-binding domain"/>
    <property type="match status" value="1"/>
</dbReference>
<evidence type="ECO:0000256" key="4">
    <source>
        <dbReference type="ARBA" id="ARBA00022827"/>
    </source>
</evidence>
<protein>
    <recommendedName>
        <fullName evidence="6 8">Choline dehydrogenase</fullName>
        <ecNumber evidence="6 8">1.1.99.1</ecNumber>
    </recommendedName>
</protein>
<dbReference type="EMBL" id="CP106738">
    <property type="protein sequence ID" value="UXX82556.1"/>
    <property type="molecule type" value="Genomic_DNA"/>
</dbReference>
<dbReference type="InterPro" id="IPR007867">
    <property type="entry name" value="GMC_OxRtase_C"/>
</dbReference>
<dbReference type="InterPro" id="IPR011533">
    <property type="entry name" value="BetA"/>
</dbReference>
<keyword evidence="5 12" id="KW-0560">Oxidoreductase</keyword>
<dbReference type="PROSITE" id="PS00623">
    <property type="entry name" value="GMC_OXRED_1"/>
    <property type="match status" value="1"/>
</dbReference>
<keyword evidence="3 7" id="KW-0285">Flavoprotein</keyword>
<dbReference type="InterPro" id="IPR036188">
    <property type="entry name" value="FAD/NAD-bd_sf"/>
</dbReference>
<dbReference type="RefSeq" id="WP_263047440.1">
    <property type="nucleotide sequence ID" value="NZ_CP106738.1"/>
</dbReference>
<dbReference type="SUPFAM" id="SSF54373">
    <property type="entry name" value="FAD-linked reductases, C-terminal domain"/>
    <property type="match status" value="1"/>
</dbReference>
<evidence type="ECO:0000259" key="11">
    <source>
        <dbReference type="PROSITE" id="PS00624"/>
    </source>
</evidence>
<evidence type="ECO:0000256" key="3">
    <source>
        <dbReference type="ARBA" id="ARBA00022630"/>
    </source>
</evidence>
<feature type="domain" description="Glucose-methanol-choline oxidoreductase N-terminal" evidence="11">
    <location>
        <begin position="252"/>
        <end position="266"/>
    </location>
</feature>
<keyword evidence="13" id="KW-1185">Reference proteome</keyword>
<keyword evidence="4 7" id="KW-0274">FAD</keyword>
<evidence type="ECO:0000259" key="10">
    <source>
        <dbReference type="PROSITE" id="PS00623"/>
    </source>
</evidence>
<dbReference type="NCBIfam" id="NF002550">
    <property type="entry name" value="PRK02106.1"/>
    <property type="match status" value="1"/>
</dbReference>
<dbReference type="PIRSF" id="PIRSF000137">
    <property type="entry name" value="Alcohol_oxidase"/>
    <property type="match status" value="1"/>
</dbReference>
<evidence type="ECO:0000256" key="1">
    <source>
        <dbReference type="ARBA" id="ARBA00001974"/>
    </source>
</evidence>